<comment type="similarity">
    <text evidence="2">Belongs to the RmuC family.</text>
</comment>
<proteinExistence type="inferred from homology"/>
<keyword evidence="6" id="KW-1133">Transmembrane helix</keyword>
<organism evidence="7 8">
    <name type="scientific">Candidatus Woykebacteria bacterium RIFCSPHIGHO2_01_FULL_39_12</name>
    <dbReference type="NCBI Taxonomy" id="1802599"/>
    <lineage>
        <taxon>Bacteria</taxon>
        <taxon>Candidatus Woykeibacteriota</taxon>
    </lineage>
</organism>
<evidence type="ECO:0000256" key="1">
    <source>
        <dbReference type="ARBA" id="ARBA00003416"/>
    </source>
</evidence>
<dbReference type="PANTHER" id="PTHR30563:SF0">
    <property type="entry name" value="DNA RECOMBINATION PROTEIN RMUC"/>
    <property type="match status" value="1"/>
</dbReference>
<evidence type="ECO:0000313" key="8">
    <source>
        <dbReference type="Proteomes" id="UP000177900"/>
    </source>
</evidence>
<name>A0A1G1WJR1_9BACT</name>
<evidence type="ECO:0000256" key="3">
    <source>
        <dbReference type="ARBA" id="ARBA00023054"/>
    </source>
</evidence>
<comment type="function">
    <text evidence="1">Involved in DNA recombination.</text>
</comment>
<dbReference type="InterPro" id="IPR003798">
    <property type="entry name" value="DNA_recombination_RmuC"/>
</dbReference>
<dbReference type="GO" id="GO:0006310">
    <property type="term" value="P:DNA recombination"/>
    <property type="evidence" value="ECO:0007669"/>
    <property type="project" value="UniProtKB-KW"/>
</dbReference>
<keyword evidence="6" id="KW-0812">Transmembrane</keyword>
<feature type="region of interest" description="Disordered" evidence="5">
    <location>
        <begin position="325"/>
        <end position="354"/>
    </location>
</feature>
<keyword evidence="3" id="KW-0175">Coiled coil</keyword>
<keyword evidence="6" id="KW-0472">Membrane</keyword>
<dbReference type="AlphaFoldDB" id="A0A1G1WJR1"/>
<accession>A0A1G1WJR1</accession>
<evidence type="ECO:0008006" key="9">
    <source>
        <dbReference type="Google" id="ProtNLM"/>
    </source>
</evidence>
<dbReference type="Pfam" id="PF02646">
    <property type="entry name" value="RmuC"/>
    <property type="match status" value="1"/>
</dbReference>
<evidence type="ECO:0000256" key="5">
    <source>
        <dbReference type="SAM" id="MobiDB-lite"/>
    </source>
</evidence>
<feature type="transmembrane region" description="Helical" evidence="6">
    <location>
        <begin position="6"/>
        <end position="25"/>
    </location>
</feature>
<feature type="compositionally biased region" description="Acidic residues" evidence="5">
    <location>
        <begin position="338"/>
        <end position="354"/>
    </location>
</feature>
<evidence type="ECO:0000256" key="6">
    <source>
        <dbReference type="SAM" id="Phobius"/>
    </source>
</evidence>
<reference evidence="7 8" key="1">
    <citation type="journal article" date="2016" name="Nat. Commun.">
        <title>Thousands of microbial genomes shed light on interconnected biogeochemical processes in an aquifer system.</title>
        <authorList>
            <person name="Anantharaman K."/>
            <person name="Brown C.T."/>
            <person name="Hug L.A."/>
            <person name="Sharon I."/>
            <person name="Castelle C.J."/>
            <person name="Probst A.J."/>
            <person name="Thomas B.C."/>
            <person name="Singh A."/>
            <person name="Wilkins M.J."/>
            <person name="Karaoz U."/>
            <person name="Brodie E.L."/>
            <person name="Williams K.H."/>
            <person name="Hubbard S.S."/>
            <person name="Banfield J.F."/>
        </authorList>
    </citation>
    <scope>NUCLEOTIDE SEQUENCE [LARGE SCALE GENOMIC DNA]</scope>
</reference>
<evidence type="ECO:0000256" key="4">
    <source>
        <dbReference type="ARBA" id="ARBA00023172"/>
    </source>
</evidence>
<evidence type="ECO:0000313" key="7">
    <source>
        <dbReference type="EMBL" id="OGY27978.1"/>
    </source>
</evidence>
<keyword evidence="4" id="KW-0233">DNA recombination</keyword>
<evidence type="ECO:0000256" key="2">
    <source>
        <dbReference type="ARBA" id="ARBA00009840"/>
    </source>
</evidence>
<dbReference type="EMBL" id="MHCV01000006">
    <property type="protein sequence ID" value="OGY27978.1"/>
    <property type="molecule type" value="Genomic_DNA"/>
</dbReference>
<comment type="caution">
    <text evidence="7">The sequence shown here is derived from an EMBL/GenBank/DDBJ whole genome shotgun (WGS) entry which is preliminary data.</text>
</comment>
<dbReference type="PANTHER" id="PTHR30563">
    <property type="entry name" value="DNA RECOMBINATION PROTEIN RMUC"/>
    <property type="match status" value="1"/>
</dbReference>
<dbReference type="Proteomes" id="UP000177900">
    <property type="component" value="Unassembled WGS sequence"/>
</dbReference>
<sequence length="354" mass="40237">MDTNTLLLIVAAVIGIGFVIFFRQLRELKEKKEDKSQEVLMKWLAEMRQSVDKSTETMQQRLDATNKAINERLDNAARVIAGVGKEVGQMSEIGRSMKELQDFLRSPKLRGNIGEQVLKELLSQFLPKESFHLQYRFRSGEIVDAAIKTESGVIPIDSKFPMENFKNMMKAESEAEKKVFEKEFGRDVKKHIDDIARKYILPEEGTIDYALMYVPSEPVYYEIMSNLPELSEYSHKKRVLPVSPSTFYAYMRAILMSFEGKKIEERARSILAALRGIKGESEKFGDALQVLTKHINNAKNTSDLVNSRYITLNSKIDTAQGLKGKVESPILDSPAGEPETETLPLEESEEITEK</sequence>
<gene>
    <name evidence="7" type="ORF">A2864_00630</name>
</gene>
<protein>
    <recommendedName>
        <fullName evidence="9">DNA recombination protein RmuC</fullName>
    </recommendedName>
</protein>